<organism evidence="6 7">
    <name type="scientific">Wolfiporia cocos (strain MD-104)</name>
    <name type="common">Brown rot fungus</name>
    <dbReference type="NCBI Taxonomy" id="742152"/>
    <lineage>
        <taxon>Eukaryota</taxon>
        <taxon>Fungi</taxon>
        <taxon>Dikarya</taxon>
        <taxon>Basidiomycota</taxon>
        <taxon>Agaricomycotina</taxon>
        <taxon>Agaricomycetes</taxon>
        <taxon>Polyporales</taxon>
        <taxon>Phaeolaceae</taxon>
        <taxon>Wolfiporia</taxon>
    </lineage>
</organism>
<protein>
    <submittedName>
        <fullName evidence="6">Ras GEF</fullName>
    </submittedName>
</protein>
<evidence type="ECO:0000259" key="4">
    <source>
        <dbReference type="PROSITE" id="PS50009"/>
    </source>
</evidence>
<dbReference type="GO" id="GO:0005085">
    <property type="term" value="F:guanyl-nucleotide exchange factor activity"/>
    <property type="evidence" value="ECO:0007669"/>
    <property type="project" value="UniProtKB-KW"/>
</dbReference>
<dbReference type="STRING" id="742152.A0A2H3JLJ1"/>
<dbReference type="PROSITE" id="PS50212">
    <property type="entry name" value="RASGEF_NTER"/>
    <property type="match status" value="1"/>
</dbReference>
<dbReference type="SMART" id="SM00147">
    <property type="entry name" value="RasGEF"/>
    <property type="match status" value="1"/>
</dbReference>
<dbReference type="InterPro" id="IPR023578">
    <property type="entry name" value="Ras_GEF_dom_sf"/>
</dbReference>
<reference evidence="6 7" key="1">
    <citation type="journal article" date="2012" name="Science">
        <title>The Paleozoic origin of enzymatic lignin decomposition reconstructed from 31 fungal genomes.</title>
        <authorList>
            <person name="Floudas D."/>
            <person name="Binder M."/>
            <person name="Riley R."/>
            <person name="Barry K."/>
            <person name="Blanchette R.A."/>
            <person name="Henrissat B."/>
            <person name="Martinez A.T."/>
            <person name="Otillar R."/>
            <person name="Spatafora J.W."/>
            <person name="Yadav J.S."/>
            <person name="Aerts A."/>
            <person name="Benoit I."/>
            <person name="Boyd A."/>
            <person name="Carlson A."/>
            <person name="Copeland A."/>
            <person name="Coutinho P.M."/>
            <person name="de Vries R.P."/>
            <person name="Ferreira P."/>
            <person name="Findley K."/>
            <person name="Foster B."/>
            <person name="Gaskell J."/>
            <person name="Glotzer D."/>
            <person name="Gorecki P."/>
            <person name="Heitman J."/>
            <person name="Hesse C."/>
            <person name="Hori C."/>
            <person name="Igarashi K."/>
            <person name="Jurgens J.A."/>
            <person name="Kallen N."/>
            <person name="Kersten P."/>
            <person name="Kohler A."/>
            <person name="Kuees U."/>
            <person name="Kumar T.K.A."/>
            <person name="Kuo A."/>
            <person name="LaButti K."/>
            <person name="Larrondo L.F."/>
            <person name="Lindquist E."/>
            <person name="Ling A."/>
            <person name="Lombard V."/>
            <person name="Lucas S."/>
            <person name="Lundell T."/>
            <person name="Martin R."/>
            <person name="McLaughlin D.J."/>
            <person name="Morgenstern I."/>
            <person name="Morin E."/>
            <person name="Murat C."/>
            <person name="Nagy L.G."/>
            <person name="Nolan M."/>
            <person name="Ohm R.A."/>
            <person name="Patyshakuliyeva A."/>
            <person name="Rokas A."/>
            <person name="Ruiz-Duenas F.J."/>
            <person name="Sabat G."/>
            <person name="Salamov A."/>
            <person name="Samejima M."/>
            <person name="Schmutz J."/>
            <person name="Slot J.C."/>
            <person name="St John F."/>
            <person name="Stenlid J."/>
            <person name="Sun H."/>
            <person name="Sun S."/>
            <person name="Syed K."/>
            <person name="Tsang A."/>
            <person name="Wiebenga A."/>
            <person name="Young D."/>
            <person name="Pisabarro A."/>
            <person name="Eastwood D.C."/>
            <person name="Martin F."/>
            <person name="Cullen D."/>
            <person name="Grigoriev I.V."/>
            <person name="Hibbett D.S."/>
        </authorList>
    </citation>
    <scope>NUCLEOTIDE SEQUENCE [LARGE SCALE GENOMIC DNA]</scope>
    <source>
        <strain evidence="6 7">MD-104</strain>
    </source>
</reference>
<dbReference type="PROSITE" id="PS50009">
    <property type="entry name" value="RASGEF_CAT"/>
    <property type="match status" value="1"/>
</dbReference>
<evidence type="ECO:0000259" key="5">
    <source>
        <dbReference type="PROSITE" id="PS50212"/>
    </source>
</evidence>
<dbReference type="CDD" id="cd06224">
    <property type="entry name" value="REM"/>
    <property type="match status" value="1"/>
</dbReference>
<accession>A0A2H3JLJ1</accession>
<dbReference type="EMBL" id="KB468135">
    <property type="protein sequence ID" value="PCH43076.1"/>
    <property type="molecule type" value="Genomic_DNA"/>
</dbReference>
<feature type="region of interest" description="Disordered" evidence="3">
    <location>
        <begin position="1125"/>
        <end position="1152"/>
    </location>
</feature>
<feature type="region of interest" description="Disordered" evidence="3">
    <location>
        <begin position="662"/>
        <end position="698"/>
    </location>
</feature>
<dbReference type="InterPro" id="IPR001895">
    <property type="entry name" value="RASGEF_cat_dom"/>
</dbReference>
<gene>
    <name evidence="6" type="ORF">WOLCODRAFT_138186</name>
</gene>
<evidence type="ECO:0000313" key="6">
    <source>
        <dbReference type="EMBL" id="PCH43076.1"/>
    </source>
</evidence>
<evidence type="ECO:0000256" key="1">
    <source>
        <dbReference type="ARBA" id="ARBA00022658"/>
    </source>
</evidence>
<dbReference type="OMA" id="WVCSEIL"/>
<evidence type="ECO:0000313" key="7">
    <source>
        <dbReference type="Proteomes" id="UP000218811"/>
    </source>
</evidence>
<feature type="compositionally biased region" description="Polar residues" evidence="3">
    <location>
        <begin position="496"/>
        <end position="510"/>
    </location>
</feature>
<dbReference type="PANTHER" id="PTHR23113">
    <property type="entry name" value="GUANINE NUCLEOTIDE EXCHANGE FACTOR"/>
    <property type="match status" value="1"/>
</dbReference>
<dbReference type="Gene3D" id="1.20.870.10">
    <property type="entry name" value="Son of sevenless (SoS) protein Chain: S domain 1"/>
    <property type="match status" value="1"/>
</dbReference>
<feature type="compositionally biased region" description="Basic and acidic residues" evidence="3">
    <location>
        <begin position="873"/>
        <end position="888"/>
    </location>
</feature>
<dbReference type="InterPro" id="IPR008937">
    <property type="entry name" value="Ras-like_GEF"/>
</dbReference>
<dbReference type="GO" id="GO:0005886">
    <property type="term" value="C:plasma membrane"/>
    <property type="evidence" value="ECO:0007669"/>
    <property type="project" value="TreeGrafter"/>
</dbReference>
<keyword evidence="1 2" id="KW-0344">Guanine-nucleotide releasing factor</keyword>
<feature type="region of interest" description="Disordered" evidence="3">
    <location>
        <begin position="868"/>
        <end position="934"/>
    </location>
</feature>
<dbReference type="Gene3D" id="1.10.840.10">
    <property type="entry name" value="Ras guanine-nucleotide exchange factors catalytic domain"/>
    <property type="match status" value="1"/>
</dbReference>
<sequence>MSPQSAISGDMFPEVPPDVLSVVETRAMTSPGLHLHFSPDASPSQSIPPLPSSSRSQVTMPFLDAHGNGDSSGFSVDLPPEIASADISIAPDLTFVETSSGAAARELKRRYDQYWGVGKDVRSPYAITAFTNQHGKQMFRVGLRDLAAPAASAEEAEHRASSHYPSQTSRQSYAHPPPRQRIRMSVHSFLPVSVFKNGSSSAAHHAPVPDGARSPPIRKLRKTRSIPNLVGVDTSGHTNSQSSSMRRPHAHSVSSADSFRASLQIASEMADGAHRDVFADVMGWSSAPLSPASQSMGSLHPADDLSAQDEQPKLNELEIIVHPFGTGVSFDSPSWWPSAARSTAPALRPVQSFESGLTARADDKAGSDTQSIMHAEENETPSESYPPPLPLPSSAIQTGAIPSDETMMHSRYSTGVFDVLQTSRGLPALDRITSASQETTIRLSLKADDSAAPRDDPRFVIWGEVEPEETEEVTLSSATDLSSAQSGLTRRRSTKNKSASSSLERSSTPASPAETPVKMLLAATIERWIAQLTSELNYDELLAFFLTYRTYVSALDLGHLLICRFHWALGEPTSSRDRDVMVRRIVRVRTFTAIRYWVVTFFDADFVPNRELRQLFANWINSLRRDPILQRPDLKDAVKIVRSLRKVLLECKDGHLRRVMKQTAQKSERVEPQPPVLGNMPSGHSSDLPRRMSENASDEPDIDLDFDTGMPIGENTLGMSTPSSTRDPSGPLDLATLRQPLHLAFLQYGKKSPASPLSGSVLLPVPHNTISRVLVNTIGRLGRWKRVLNSRAPGRAPLNALDVSAFNVEANETGDLLLVRGGVEQYLKMVENQMSQAALSEQRSSTEQYSFSALGYRDEEMPAIEPSTQALEDGERAASKENESEAYHSESVAVDGLASRPLSSAPSYSSSMDSPSTPVSTNATSLPPPPQELDVISIDDLDLSDLSSDEHMELPAPPGLKKLPRRLPNRRDFEFVRHSMSTVSSMGVRTHASVMSTGSNSSNGPELGGPVLQQWQVNALVDSLSEEDEAGDVEAALRRLEGQINEEKQRAKQSKVDRWVRSMRERQKGSRLDNDDERYERSSDEEDYGDYVSRKETYETQIDLDSMPAMTMSCSSRRSSVNSVQLASPAAATHDQVGSGGAGTKAEEATADSKPAIEDVVPLEILQSRVESNASNSVQSPSIATGPLPVGSPRNMVQFANMKRHHSFVLHCRAETLMQHFSMIDRELFLSIRFEELVSPQHMGTAQETNILDWAHFLRERARMRAEGRVGQHTNSLTLVRARFNLISNFVISEIVLTHPSDRMRLVSKFIRLAWKAYELKNFNTLVAIVAGLLSHWVKKAMQQCPERLRLHDRRILDDLTSWTSKRGHFMYIRHTVEALTEAKPIEVNPQDVSTAGADAQPARSRATSECKPPSAPACVPFFGVYVSQLQKYTNLPDLIDPTAPHEPVGIDPATNTFEAPAHPEVFSTLNPLPPSLQLEPLINVHKQRLVAGVVKSFVAAQHLASRVQFPLDKKLFQRCLKLRGLDTDTLERALTLYADAK</sequence>
<dbReference type="SUPFAM" id="SSF48366">
    <property type="entry name" value="Ras GEF"/>
    <property type="match status" value="1"/>
</dbReference>
<feature type="region of interest" description="Disordered" evidence="3">
    <location>
        <begin position="1046"/>
        <end position="1094"/>
    </location>
</feature>
<keyword evidence="7" id="KW-1185">Reference proteome</keyword>
<evidence type="ECO:0000256" key="2">
    <source>
        <dbReference type="PROSITE-ProRule" id="PRU00168"/>
    </source>
</evidence>
<dbReference type="GO" id="GO:0007265">
    <property type="term" value="P:Ras protein signal transduction"/>
    <property type="evidence" value="ECO:0007669"/>
    <property type="project" value="TreeGrafter"/>
</dbReference>
<dbReference type="PANTHER" id="PTHR23113:SF363">
    <property type="entry name" value="PROTEIN SON OF SEVENLESS"/>
    <property type="match status" value="1"/>
</dbReference>
<dbReference type="Pfam" id="PF00617">
    <property type="entry name" value="RasGEF"/>
    <property type="match status" value="1"/>
</dbReference>
<feature type="domain" description="Ras-GEF" evidence="4">
    <location>
        <begin position="1213"/>
        <end position="1540"/>
    </location>
</feature>
<feature type="region of interest" description="Disordered" evidence="3">
    <location>
        <begin position="200"/>
        <end position="255"/>
    </location>
</feature>
<proteinExistence type="predicted"/>
<evidence type="ECO:0000256" key="3">
    <source>
        <dbReference type="SAM" id="MobiDB-lite"/>
    </source>
</evidence>
<dbReference type="InterPro" id="IPR000651">
    <property type="entry name" value="Ras-like_Gua-exchang_fac_N"/>
</dbReference>
<dbReference type="Proteomes" id="UP000218811">
    <property type="component" value="Unassembled WGS sequence"/>
</dbReference>
<dbReference type="InterPro" id="IPR036964">
    <property type="entry name" value="RASGEF_cat_dom_sf"/>
</dbReference>
<feature type="region of interest" description="Disordered" evidence="3">
    <location>
        <begin position="150"/>
        <end position="177"/>
    </location>
</feature>
<feature type="compositionally biased region" description="Polar residues" evidence="3">
    <location>
        <begin position="163"/>
        <end position="172"/>
    </location>
</feature>
<feature type="region of interest" description="Disordered" evidence="3">
    <location>
        <begin position="470"/>
        <end position="512"/>
    </location>
</feature>
<dbReference type="OrthoDB" id="10254377at2759"/>
<feature type="compositionally biased region" description="Polar residues" evidence="3">
    <location>
        <begin position="475"/>
        <end position="488"/>
    </location>
</feature>
<feature type="domain" description="N-terminal Ras-GEF" evidence="5">
    <location>
        <begin position="516"/>
        <end position="645"/>
    </location>
</feature>
<feature type="compositionally biased region" description="Low complexity" evidence="3">
    <location>
        <begin position="899"/>
        <end position="920"/>
    </location>
</feature>
<feature type="compositionally biased region" description="Basic and acidic residues" evidence="3">
    <location>
        <begin position="1046"/>
        <end position="1082"/>
    </location>
</feature>
<dbReference type="Pfam" id="PF00618">
    <property type="entry name" value="RasGEF_N"/>
    <property type="match status" value="1"/>
</dbReference>
<name>A0A2H3JLJ1_WOLCO</name>
<feature type="compositionally biased region" description="Polar residues" evidence="3">
    <location>
        <begin position="235"/>
        <end position="245"/>
    </location>
</feature>
<feature type="region of interest" description="Disordered" evidence="3">
    <location>
        <begin position="33"/>
        <end position="66"/>
    </location>
</feature>